<gene>
    <name evidence="1" type="ORF">Amon02_000166800</name>
</gene>
<reference evidence="1" key="1">
    <citation type="submission" date="2023-04" db="EMBL/GenBank/DDBJ databases">
        <title>Ambrosiozyma monospora NBRC 10751.</title>
        <authorList>
            <person name="Ichikawa N."/>
            <person name="Sato H."/>
            <person name="Tonouchi N."/>
        </authorList>
    </citation>
    <scope>NUCLEOTIDE SEQUENCE</scope>
    <source>
        <strain evidence="1">NBRC 10751</strain>
    </source>
</reference>
<dbReference type="EMBL" id="BSXS01000853">
    <property type="protein sequence ID" value="GME74162.1"/>
    <property type="molecule type" value="Genomic_DNA"/>
</dbReference>
<comment type="caution">
    <text evidence="1">The sequence shown here is derived from an EMBL/GenBank/DDBJ whole genome shotgun (WGS) entry which is preliminary data.</text>
</comment>
<sequence length="115" mass="13136">MQNSYNLSSNNYLKFKMVLLPPPRPYLLPLKPLILDNPEPEPEIEAVPEPDPLMEPEAEPGPLKPEVVEFESSSFNHELLPPPCSLLNKPELEPSWLIPPPIPVINPCSRWYLFE</sequence>
<dbReference type="Proteomes" id="UP001165064">
    <property type="component" value="Unassembled WGS sequence"/>
</dbReference>
<keyword evidence="2" id="KW-1185">Reference proteome</keyword>
<name>A0ACB5SVA6_AMBMO</name>
<proteinExistence type="predicted"/>
<protein>
    <submittedName>
        <fullName evidence="1">Unnamed protein product</fullName>
    </submittedName>
</protein>
<evidence type="ECO:0000313" key="2">
    <source>
        <dbReference type="Proteomes" id="UP001165064"/>
    </source>
</evidence>
<organism evidence="1 2">
    <name type="scientific">Ambrosiozyma monospora</name>
    <name type="common">Yeast</name>
    <name type="synonym">Endomycopsis monosporus</name>
    <dbReference type="NCBI Taxonomy" id="43982"/>
    <lineage>
        <taxon>Eukaryota</taxon>
        <taxon>Fungi</taxon>
        <taxon>Dikarya</taxon>
        <taxon>Ascomycota</taxon>
        <taxon>Saccharomycotina</taxon>
        <taxon>Pichiomycetes</taxon>
        <taxon>Pichiales</taxon>
        <taxon>Pichiaceae</taxon>
        <taxon>Ambrosiozyma</taxon>
    </lineage>
</organism>
<accession>A0ACB5SVA6</accession>
<evidence type="ECO:0000313" key="1">
    <source>
        <dbReference type="EMBL" id="GME74162.1"/>
    </source>
</evidence>